<evidence type="ECO:0000256" key="4">
    <source>
        <dbReference type="ARBA" id="ARBA00022692"/>
    </source>
</evidence>
<feature type="transmembrane region" description="Helical" evidence="10">
    <location>
        <begin position="281"/>
        <end position="305"/>
    </location>
</feature>
<feature type="region of interest" description="Disordered" evidence="9">
    <location>
        <begin position="26"/>
        <end position="109"/>
    </location>
</feature>
<evidence type="ECO:0000256" key="9">
    <source>
        <dbReference type="SAM" id="MobiDB-lite"/>
    </source>
</evidence>
<organism evidence="12 13">
    <name type="scientific">Anatilimnocola aggregata</name>
    <dbReference type="NCBI Taxonomy" id="2528021"/>
    <lineage>
        <taxon>Bacteria</taxon>
        <taxon>Pseudomonadati</taxon>
        <taxon>Planctomycetota</taxon>
        <taxon>Planctomycetia</taxon>
        <taxon>Pirellulales</taxon>
        <taxon>Pirellulaceae</taxon>
        <taxon>Anatilimnocola</taxon>
    </lineage>
</organism>
<evidence type="ECO:0000256" key="7">
    <source>
        <dbReference type="ARBA" id="ARBA00023136"/>
    </source>
</evidence>
<evidence type="ECO:0000313" key="13">
    <source>
        <dbReference type="Proteomes" id="UP000315017"/>
    </source>
</evidence>
<feature type="compositionally biased region" description="Basic and acidic residues" evidence="9">
    <location>
        <begin position="72"/>
        <end position="103"/>
    </location>
</feature>
<accession>A0A517YM45</accession>
<keyword evidence="4 10" id="KW-0812">Transmembrane</keyword>
<evidence type="ECO:0000256" key="10">
    <source>
        <dbReference type="SAM" id="Phobius"/>
    </source>
</evidence>
<keyword evidence="5 8" id="KW-0653">Protein transport</keyword>
<dbReference type="PANTHER" id="PTHR30625">
    <property type="entry name" value="PROTEIN TOLQ"/>
    <property type="match status" value="1"/>
</dbReference>
<dbReference type="RefSeq" id="WP_202921369.1">
    <property type="nucleotide sequence ID" value="NZ_CP036274.1"/>
</dbReference>
<dbReference type="Pfam" id="PF01618">
    <property type="entry name" value="MotA_ExbB"/>
    <property type="match status" value="1"/>
</dbReference>
<dbReference type="GO" id="GO:0005886">
    <property type="term" value="C:plasma membrane"/>
    <property type="evidence" value="ECO:0007669"/>
    <property type="project" value="UniProtKB-SubCell"/>
</dbReference>
<sequence length="350" mass="36654">MTLASLLLTLALAGQVDDILNDEASAQKNKGAKPAATAPATPAPVAPKVNDPALATEPTADAAAAAKAPGGKGDDKKAEGKAGDAEPEEGSKGEGDDKEKSDEPTGTAKLFNDLTKTGALGYMIEGGIFMWPILFLGILAFGVIIERYRALLMLNTKDEALRSQVLKLMQSDKIEDALELVERHKGPVPAILGAGLRKYLIARRLGYDPAKIEEQVTKGMDEYSVHIVAAMEKHLPILATVASAAPMLGFLGTVSGMVSSFAEIVATMGEKNIVEAAAGGIMVSLLTTVLGLIVGIPAFVAFNYFTSTINGFVLDVQESAAELIEAVTFQLALAGRESDVAELPPVTTHR</sequence>
<keyword evidence="7 10" id="KW-0472">Membrane</keyword>
<dbReference type="PANTHER" id="PTHR30625:SF15">
    <property type="entry name" value="BIOPOLYMER TRANSPORT PROTEIN EXBB"/>
    <property type="match status" value="1"/>
</dbReference>
<dbReference type="KEGG" id="aagg:ETAA8_64450"/>
<feature type="transmembrane region" description="Helical" evidence="10">
    <location>
        <begin position="237"/>
        <end position="261"/>
    </location>
</feature>
<evidence type="ECO:0000256" key="3">
    <source>
        <dbReference type="ARBA" id="ARBA00022475"/>
    </source>
</evidence>
<evidence type="ECO:0000259" key="11">
    <source>
        <dbReference type="Pfam" id="PF01618"/>
    </source>
</evidence>
<keyword evidence="3" id="KW-1003">Cell membrane</keyword>
<dbReference type="AlphaFoldDB" id="A0A517YM45"/>
<dbReference type="EMBL" id="CP036274">
    <property type="protein sequence ID" value="QDU31292.1"/>
    <property type="molecule type" value="Genomic_DNA"/>
</dbReference>
<comment type="subcellular location">
    <subcellularLocation>
        <location evidence="1">Cell membrane</location>
        <topology evidence="1">Multi-pass membrane protein</topology>
    </subcellularLocation>
    <subcellularLocation>
        <location evidence="8">Membrane</location>
        <topology evidence="8">Multi-pass membrane protein</topology>
    </subcellularLocation>
</comment>
<name>A0A517YM45_9BACT</name>
<evidence type="ECO:0000256" key="1">
    <source>
        <dbReference type="ARBA" id="ARBA00004651"/>
    </source>
</evidence>
<dbReference type="InterPro" id="IPR050790">
    <property type="entry name" value="ExbB/TolQ_transport"/>
</dbReference>
<reference evidence="12 13" key="1">
    <citation type="submission" date="2019-02" db="EMBL/GenBank/DDBJ databases">
        <title>Deep-cultivation of Planctomycetes and their phenomic and genomic characterization uncovers novel biology.</title>
        <authorList>
            <person name="Wiegand S."/>
            <person name="Jogler M."/>
            <person name="Boedeker C."/>
            <person name="Pinto D."/>
            <person name="Vollmers J."/>
            <person name="Rivas-Marin E."/>
            <person name="Kohn T."/>
            <person name="Peeters S.H."/>
            <person name="Heuer A."/>
            <person name="Rast P."/>
            <person name="Oberbeckmann S."/>
            <person name="Bunk B."/>
            <person name="Jeske O."/>
            <person name="Meyerdierks A."/>
            <person name="Storesund J.E."/>
            <person name="Kallscheuer N."/>
            <person name="Luecker S."/>
            <person name="Lage O.M."/>
            <person name="Pohl T."/>
            <person name="Merkel B.J."/>
            <person name="Hornburger P."/>
            <person name="Mueller R.-W."/>
            <person name="Bruemmer F."/>
            <person name="Labrenz M."/>
            <person name="Spormann A.M."/>
            <person name="Op den Camp H."/>
            <person name="Overmann J."/>
            <person name="Amann R."/>
            <person name="Jetten M.S.M."/>
            <person name="Mascher T."/>
            <person name="Medema M.H."/>
            <person name="Devos D.P."/>
            <person name="Kaster A.-K."/>
            <person name="Ovreas L."/>
            <person name="Rohde M."/>
            <person name="Galperin M.Y."/>
            <person name="Jogler C."/>
        </authorList>
    </citation>
    <scope>NUCLEOTIDE SEQUENCE [LARGE SCALE GENOMIC DNA]</scope>
    <source>
        <strain evidence="12 13">ETA_A8</strain>
    </source>
</reference>
<evidence type="ECO:0000256" key="6">
    <source>
        <dbReference type="ARBA" id="ARBA00022989"/>
    </source>
</evidence>
<gene>
    <name evidence="12" type="primary">exbB_4</name>
    <name evidence="12" type="ORF">ETAA8_64450</name>
</gene>
<keyword evidence="13" id="KW-1185">Reference proteome</keyword>
<feature type="transmembrane region" description="Helical" evidence="10">
    <location>
        <begin position="119"/>
        <end position="145"/>
    </location>
</feature>
<evidence type="ECO:0000256" key="5">
    <source>
        <dbReference type="ARBA" id="ARBA00022927"/>
    </source>
</evidence>
<dbReference type="Proteomes" id="UP000315017">
    <property type="component" value="Chromosome"/>
</dbReference>
<evidence type="ECO:0000313" key="12">
    <source>
        <dbReference type="EMBL" id="QDU31292.1"/>
    </source>
</evidence>
<evidence type="ECO:0000256" key="2">
    <source>
        <dbReference type="ARBA" id="ARBA00022448"/>
    </source>
</evidence>
<comment type="similarity">
    <text evidence="8">Belongs to the exbB/tolQ family.</text>
</comment>
<feature type="domain" description="MotA/TolQ/ExbB proton channel" evidence="11">
    <location>
        <begin position="190"/>
        <end position="317"/>
    </location>
</feature>
<dbReference type="GO" id="GO:0017038">
    <property type="term" value="P:protein import"/>
    <property type="evidence" value="ECO:0007669"/>
    <property type="project" value="TreeGrafter"/>
</dbReference>
<feature type="compositionally biased region" description="Low complexity" evidence="9">
    <location>
        <begin position="46"/>
        <end position="69"/>
    </location>
</feature>
<protein>
    <submittedName>
        <fullName evidence="12">Biopolymer transport protein ExbB</fullName>
    </submittedName>
</protein>
<keyword evidence="2 8" id="KW-0813">Transport</keyword>
<dbReference type="InterPro" id="IPR002898">
    <property type="entry name" value="MotA_ExbB_proton_chnl"/>
</dbReference>
<keyword evidence="6 10" id="KW-1133">Transmembrane helix</keyword>
<proteinExistence type="inferred from homology"/>
<evidence type="ECO:0000256" key="8">
    <source>
        <dbReference type="RuleBase" id="RU004057"/>
    </source>
</evidence>